<name>A0A543Q2I8_ACITH</name>
<proteinExistence type="predicted"/>
<dbReference type="EMBL" id="SZUV01000001">
    <property type="protein sequence ID" value="TQN50508.1"/>
    <property type="molecule type" value="Genomic_DNA"/>
</dbReference>
<protein>
    <submittedName>
        <fullName evidence="2">Uncharacterized protein</fullName>
    </submittedName>
</protein>
<organism evidence="2 3">
    <name type="scientific">Acidithiobacillus thiooxidans ATCC 19377</name>
    <dbReference type="NCBI Taxonomy" id="637390"/>
    <lineage>
        <taxon>Bacteria</taxon>
        <taxon>Pseudomonadati</taxon>
        <taxon>Pseudomonadota</taxon>
        <taxon>Acidithiobacillia</taxon>
        <taxon>Acidithiobacillales</taxon>
        <taxon>Acidithiobacillaceae</taxon>
        <taxon>Acidithiobacillus</taxon>
    </lineage>
</organism>
<gene>
    <name evidence="2" type="ORF">DLNHIDIE_00361</name>
</gene>
<feature type="region of interest" description="Disordered" evidence="1">
    <location>
        <begin position="1"/>
        <end position="20"/>
    </location>
</feature>
<comment type="caution">
    <text evidence="2">The sequence shown here is derived from an EMBL/GenBank/DDBJ whole genome shotgun (WGS) entry which is preliminary data.</text>
</comment>
<reference evidence="2 3" key="1">
    <citation type="submission" date="2019-03" db="EMBL/GenBank/DDBJ databases">
        <title>New insights into Acidothiobacillus thiooxidans sulfur metabolism through coupled gene expression, solution geochemistry, microscopy and spectroscopy analyses.</title>
        <authorList>
            <person name="Camacho D."/>
            <person name="Frazao R."/>
            <person name="Fouillen A."/>
            <person name="Nanci A."/>
            <person name="Lang B.F."/>
            <person name="Apte S.C."/>
            <person name="Baron C."/>
            <person name="Warren L.A."/>
        </authorList>
    </citation>
    <scope>NUCLEOTIDE SEQUENCE [LARGE SCALE GENOMIC DNA]</scope>
    <source>
        <strain evidence="2 3">ATCC 19377</strain>
    </source>
</reference>
<evidence type="ECO:0000313" key="3">
    <source>
        <dbReference type="Proteomes" id="UP000315403"/>
    </source>
</evidence>
<sequence>MEGLSYQRIQDGAQPDTTSGDILIMQDTNRILNCLRGGPMTTIEMACTLHLTMNRIQSILNELAAQRSIYARRWVTDASDNQIPLWELEDADSIA</sequence>
<evidence type="ECO:0000313" key="2">
    <source>
        <dbReference type="EMBL" id="TQN50508.1"/>
    </source>
</evidence>
<dbReference type="Proteomes" id="UP000315403">
    <property type="component" value="Unassembled WGS sequence"/>
</dbReference>
<accession>A0A543Q2I8</accession>
<evidence type="ECO:0000256" key="1">
    <source>
        <dbReference type="SAM" id="MobiDB-lite"/>
    </source>
</evidence>
<dbReference type="AlphaFoldDB" id="A0A543Q2I8"/>